<evidence type="ECO:0000256" key="6">
    <source>
        <dbReference type="ARBA" id="ARBA00013081"/>
    </source>
</evidence>
<evidence type="ECO:0000313" key="23">
    <source>
        <dbReference type="Proteomes" id="UP000319801"/>
    </source>
</evidence>
<dbReference type="Gene3D" id="2.60.40.1180">
    <property type="entry name" value="Golgi alpha-mannosidase II"/>
    <property type="match status" value="1"/>
</dbReference>
<dbReference type="InterPro" id="IPR017853">
    <property type="entry name" value="GH"/>
</dbReference>
<keyword evidence="11 18" id="KW-0378">Hydrolase</keyword>
<dbReference type="GO" id="GO:0005829">
    <property type="term" value="C:cytosol"/>
    <property type="evidence" value="ECO:0007669"/>
    <property type="project" value="UniProtKB-SubCell"/>
</dbReference>
<dbReference type="SUPFAM" id="SSF81606">
    <property type="entry name" value="PP2C-like"/>
    <property type="match status" value="1"/>
</dbReference>
<evidence type="ECO:0000256" key="4">
    <source>
        <dbReference type="ARBA" id="ARBA00004635"/>
    </source>
</evidence>
<dbReference type="PANTHER" id="PTHR46673">
    <property type="entry name" value="4F2 CELL-SURFACE ANTIGEN HEAVY CHAIN"/>
    <property type="match status" value="1"/>
</dbReference>
<dbReference type="PANTHER" id="PTHR46673:SF2">
    <property type="entry name" value="4F2 CELL-SURFACE ANTIGEN HEAVY CHAIN-LIKE"/>
    <property type="match status" value="1"/>
</dbReference>
<dbReference type="InterPro" id="IPR000222">
    <property type="entry name" value="PP2C_BS"/>
</dbReference>
<dbReference type="CDD" id="cd00143">
    <property type="entry name" value="PP2Cc"/>
    <property type="match status" value="1"/>
</dbReference>
<comment type="catalytic activity">
    <reaction evidence="17">
        <text>O-phospho-L-threonyl-[protein] + H2O = L-threonyl-[protein] + phosphate</text>
        <dbReference type="Rhea" id="RHEA:47004"/>
        <dbReference type="Rhea" id="RHEA-COMP:11060"/>
        <dbReference type="Rhea" id="RHEA-COMP:11605"/>
        <dbReference type="ChEBI" id="CHEBI:15377"/>
        <dbReference type="ChEBI" id="CHEBI:30013"/>
        <dbReference type="ChEBI" id="CHEBI:43474"/>
        <dbReference type="ChEBI" id="CHEBI:61977"/>
        <dbReference type="EC" id="3.1.3.16"/>
    </reaction>
</comment>
<evidence type="ECO:0000256" key="9">
    <source>
        <dbReference type="ARBA" id="ARBA00022707"/>
    </source>
</evidence>
<evidence type="ECO:0000256" key="8">
    <source>
        <dbReference type="ARBA" id="ARBA00022553"/>
    </source>
</evidence>
<name>A0A556U7F3_BAGYA</name>
<dbReference type="GO" id="GO:0016323">
    <property type="term" value="C:basolateral plasma membrane"/>
    <property type="evidence" value="ECO:0007669"/>
    <property type="project" value="TreeGrafter"/>
</dbReference>
<keyword evidence="20" id="KW-0812">Transmembrane</keyword>
<feature type="region of interest" description="Disordered" evidence="19">
    <location>
        <begin position="31"/>
        <end position="52"/>
    </location>
</feature>
<feature type="compositionally biased region" description="Acidic residues" evidence="19">
    <location>
        <begin position="38"/>
        <end position="52"/>
    </location>
</feature>
<keyword evidence="9" id="KW-0519">Myristate</keyword>
<dbReference type="GO" id="GO:1904273">
    <property type="term" value="P:L-alanine import across plasma membrane"/>
    <property type="evidence" value="ECO:0007669"/>
    <property type="project" value="TreeGrafter"/>
</dbReference>
<dbReference type="InterPro" id="IPR012911">
    <property type="entry name" value="PP2C_C"/>
</dbReference>
<dbReference type="Pfam" id="PF00481">
    <property type="entry name" value="PP2C"/>
    <property type="match status" value="1"/>
</dbReference>
<evidence type="ECO:0000256" key="12">
    <source>
        <dbReference type="ARBA" id="ARBA00022842"/>
    </source>
</evidence>
<comment type="cofactor">
    <cofactor evidence="1">
        <name>Mn(2+)</name>
        <dbReference type="ChEBI" id="CHEBI:29035"/>
    </cofactor>
</comment>
<keyword evidence="8" id="KW-0597">Phosphoprotein</keyword>
<comment type="subcellular location">
    <subcellularLocation>
        <location evidence="3">Cytoplasm</location>
        <location evidence="3">Cytosol</location>
    </subcellularLocation>
    <subcellularLocation>
        <location evidence="4">Membrane</location>
        <topology evidence="4">Lipid-anchor</topology>
    </subcellularLocation>
</comment>
<gene>
    <name evidence="22" type="ORF">Baya_9109</name>
</gene>
<evidence type="ECO:0000256" key="5">
    <source>
        <dbReference type="ARBA" id="ARBA00006702"/>
    </source>
</evidence>
<dbReference type="Gene3D" id="3.20.20.80">
    <property type="entry name" value="Glycosidases"/>
    <property type="match status" value="1"/>
</dbReference>
<dbReference type="GO" id="GO:0015180">
    <property type="term" value="F:L-alanine transmembrane transporter activity"/>
    <property type="evidence" value="ECO:0007669"/>
    <property type="project" value="TreeGrafter"/>
</dbReference>
<evidence type="ECO:0000256" key="11">
    <source>
        <dbReference type="ARBA" id="ARBA00022801"/>
    </source>
</evidence>
<dbReference type="GO" id="GO:0015190">
    <property type="term" value="F:L-leucine transmembrane transporter activity"/>
    <property type="evidence" value="ECO:0007669"/>
    <property type="project" value="TreeGrafter"/>
</dbReference>
<evidence type="ECO:0000256" key="2">
    <source>
        <dbReference type="ARBA" id="ARBA00001946"/>
    </source>
</evidence>
<dbReference type="EMBL" id="VCAZ01000058">
    <property type="protein sequence ID" value="TSN57779.1"/>
    <property type="molecule type" value="Genomic_DNA"/>
</dbReference>
<evidence type="ECO:0000256" key="17">
    <source>
        <dbReference type="ARBA" id="ARBA00048336"/>
    </source>
</evidence>
<dbReference type="Pfam" id="PF00128">
    <property type="entry name" value="Alpha-amylase"/>
    <property type="match status" value="1"/>
</dbReference>
<evidence type="ECO:0000256" key="14">
    <source>
        <dbReference type="ARBA" id="ARBA00023136"/>
    </source>
</evidence>
<dbReference type="OrthoDB" id="204980at2759"/>
<organism evidence="22 23">
    <name type="scientific">Bagarius yarrelli</name>
    <name type="common">Goonch</name>
    <name type="synonym">Bagrus yarrelli</name>
    <dbReference type="NCBI Taxonomy" id="175774"/>
    <lineage>
        <taxon>Eukaryota</taxon>
        <taxon>Metazoa</taxon>
        <taxon>Chordata</taxon>
        <taxon>Craniata</taxon>
        <taxon>Vertebrata</taxon>
        <taxon>Euteleostomi</taxon>
        <taxon>Actinopterygii</taxon>
        <taxon>Neopterygii</taxon>
        <taxon>Teleostei</taxon>
        <taxon>Ostariophysi</taxon>
        <taxon>Siluriformes</taxon>
        <taxon>Sisoridae</taxon>
        <taxon>Sisorinae</taxon>
        <taxon>Bagarius</taxon>
    </lineage>
</organism>
<dbReference type="SMART" id="SM00332">
    <property type="entry name" value="PP2Cc"/>
    <property type="match status" value="1"/>
</dbReference>
<dbReference type="PROSITE" id="PS01032">
    <property type="entry name" value="PPM_1"/>
    <property type="match status" value="1"/>
</dbReference>
<evidence type="ECO:0000259" key="21">
    <source>
        <dbReference type="PROSITE" id="PS51746"/>
    </source>
</evidence>
<dbReference type="InterPro" id="IPR036457">
    <property type="entry name" value="PPM-type-like_dom_sf"/>
</dbReference>
<dbReference type="GO" id="GO:0016324">
    <property type="term" value="C:apical plasma membrane"/>
    <property type="evidence" value="ECO:0007669"/>
    <property type="project" value="TreeGrafter"/>
</dbReference>
<evidence type="ECO:0000256" key="16">
    <source>
        <dbReference type="ARBA" id="ARBA00023288"/>
    </source>
</evidence>
<keyword evidence="12" id="KW-0460">Magnesium</keyword>
<evidence type="ECO:0000256" key="18">
    <source>
        <dbReference type="RuleBase" id="RU003465"/>
    </source>
</evidence>
<keyword evidence="13 18" id="KW-0904">Protein phosphatase</keyword>
<proteinExistence type="inferred from homology"/>
<reference evidence="22 23" key="1">
    <citation type="journal article" date="2019" name="Genome Biol. Evol.">
        <title>Whole-Genome Sequencing of the Giant Devil Catfish, Bagarius yarrelli.</title>
        <authorList>
            <person name="Jiang W."/>
            <person name="Lv Y."/>
            <person name="Cheng L."/>
            <person name="Yang K."/>
            <person name="Chao B."/>
            <person name="Wang X."/>
            <person name="Li Y."/>
            <person name="Pan X."/>
            <person name="You X."/>
            <person name="Zhang Y."/>
            <person name="Yang J."/>
            <person name="Li J."/>
            <person name="Zhang X."/>
            <person name="Liu S."/>
            <person name="Sun C."/>
            <person name="Yang J."/>
            <person name="Shi Q."/>
        </authorList>
    </citation>
    <scope>NUCLEOTIDE SEQUENCE [LARGE SCALE GENOMIC DNA]</scope>
    <source>
        <strain evidence="22">JWS20170419001</strain>
        <tissue evidence="22">Muscle</tissue>
    </source>
</reference>
<dbReference type="GO" id="GO:0004722">
    <property type="term" value="F:protein serine/threonine phosphatase activity"/>
    <property type="evidence" value="ECO:0007669"/>
    <property type="project" value="UniProtKB-EC"/>
</dbReference>
<protein>
    <recommendedName>
        <fullName evidence="6">protein-serine/threonine phosphatase</fullName>
        <ecNumber evidence="6">3.1.3.16</ecNumber>
    </recommendedName>
</protein>
<dbReference type="GO" id="GO:0005975">
    <property type="term" value="P:carbohydrate metabolic process"/>
    <property type="evidence" value="ECO:0007669"/>
    <property type="project" value="InterPro"/>
</dbReference>
<evidence type="ECO:0000256" key="19">
    <source>
        <dbReference type="SAM" id="MobiDB-lite"/>
    </source>
</evidence>
<dbReference type="GO" id="GO:1903801">
    <property type="term" value="P:L-leucine import across plasma membrane"/>
    <property type="evidence" value="ECO:0007669"/>
    <property type="project" value="TreeGrafter"/>
</dbReference>
<dbReference type="AlphaFoldDB" id="A0A556U7F3"/>
<dbReference type="GO" id="GO:0000287">
    <property type="term" value="F:magnesium ion binding"/>
    <property type="evidence" value="ECO:0007669"/>
    <property type="project" value="InterPro"/>
</dbReference>
<evidence type="ECO:0000256" key="15">
    <source>
        <dbReference type="ARBA" id="ARBA00023211"/>
    </source>
</evidence>
<dbReference type="SUPFAM" id="SSF81601">
    <property type="entry name" value="Protein serine/threonine phosphatase 2C, C-terminal domain"/>
    <property type="match status" value="1"/>
</dbReference>
<comment type="caution">
    <text evidence="22">The sequence shown here is derived from an EMBL/GenBank/DDBJ whole genome shotgun (WGS) entry which is preliminary data.</text>
</comment>
<evidence type="ECO:0000313" key="22">
    <source>
        <dbReference type="EMBL" id="TSN57779.1"/>
    </source>
</evidence>
<keyword evidence="14 20" id="KW-0472">Membrane</keyword>
<feature type="transmembrane region" description="Helical" evidence="20">
    <location>
        <begin position="471"/>
        <end position="491"/>
    </location>
</feature>
<evidence type="ECO:0000256" key="1">
    <source>
        <dbReference type="ARBA" id="ARBA00001936"/>
    </source>
</evidence>
<keyword evidence="16" id="KW-0449">Lipoprotein</keyword>
<evidence type="ECO:0000256" key="13">
    <source>
        <dbReference type="ARBA" id="ARBA00022912"/>
    </source>
</evidence>
<sequence>MRTARRASTVEVPSFLRQLVKETEKMVTFFFKGGQEEQQADSDSDSEEDNDDVEEIYSPYLDRPILQKHTAEGESKWGVSYALASMQGWRAQMEDAHTCMPEMTEGLPDWSYFAVFDGHAGNTVAQYCSTHLLKYIIDTGGIVAEENVEQVKASISEGFLAIDRHMHQLAGNSDWDRSGSTAAAVMISPQNIYFINCGDSRTFLCRNGQVVFYTEDHKPCNPREKERIQNAGGSVTLQRINGSLAVSRALGDFTFKEVEWRTQTEQLVSPEPEVYDLKRSPNDEFLVVACDGVWDAISNEELCAFVHNRLSVCDDLREVCSQVIDLCLYKGSLDNMSIIIICFSGSPQVTPVALQHEAELEEQILDVIKTRNQEPDLLYVMKFLSTEPIPGLPPGGGITSNSMPLKVEAVSDYSSMIGPGPGLTTSLGASETLPLLVPDDRTEPNNFKPMTREELEVAAGGPGWKKFRSRLVLLFWLVWLTILGIAITVIVQSPRPVPGHLHWWQKELFYRLQPALLMDVESTGSGAISRLSERLPYLKSLGVGVIILEGLFSADVSFLNLTQIDQRLGTLPEFHQFITDSHRADIRLILDLCKVDNNETEPLSIPSDYVQINMHKSTLRYWLEQEVSGFEICNSDTAFVKETVESWREVVREFDSDGRQRIMIVREISDSVSVLNISETAINSSSVELRSRSLIPSSSQPLSASELAKAMESVLKTLHGEKLSWRVDGPLAWKLRKVFMVLMMTLPGTPVIRSGDEINQSPSPYHLKHSTTLFHSLSRIRFHEEALLYGTFTFLTFNNTSLIHGSTNSTNSTVIPPLAFLRSWGCVHFLVMFNLGFESHALDYNWTLNLPKSGMFVTSTGLDRIGPVTLQSITLQPQEAIVIKLFETDPDF</sequence>
<dbReference type="PROSITE" id="PS51746">
    <property type="entry name" value="PPM_2"/>
    <property type="match status" value="1"/>
</dbReference>
<evidence type="ECO:0000256" key="20">
    <source>
        <dbReference type="SAM" id="Phobius"/>
    </source>
</evidence>
<comment type="similarity">
    <text evidence="5 18">Belongs to the PP2C family.</text>
</comment>
<dbReference type="InterPro" id="IPR031984">
    <property type="entry name" value="SLC3A2_N"/>
</dbReference>
<dbReference type="InterPro" id="IPR006047">
    <property type="entry name" value="GH13_cat_dom"/>
</dbReference>
<evidence type="ECO:0000256" key="7">
    <source>
        <dbReference type="ARBA" id="ARBA00022490"/>
    </source>
</evidence>
<dbReference type="GO" id="GO:0030145">
    <property type="term" value="F:manganese ion binding"/>
    <property type="evidence" value="ECO:0007669"/>
    <property type="project" value="InterPro"/>
</dbReference>
<keyword evidence="23" id="KW-1185">Reference proteome</keyword>
<feature type="domain" description="PPM-type phosphatase" evidence="21">
    <location>
        <begin position="80"/>
        <end position="343"/>
    </location>
</feature>
<dbReference type="FunFam" id="3.60.40.10:FF:000001">
    <property type="entry name" value="protein phosphatase 1B isoform X1"/>
    <property type="match status" value="1"/>
</dbReference>
<dbReference type="SMART" id="SM00642">
    <property type="entry name" value="Aamy"/>
    <property type="match status" value="1"/>
</dbReference>
<dbReference type="Gene3D" id="1.10.10.430">
    <property type="entry name" value="Phosphatase 2C, C-terminal domain suprefamily"/>
    <property type="match status" value="1"/>
</dbReference>
<dbReference type="Pfam" id="PF07830">
    <property type="entry name" value="PP2C_C"/>
    <property type="match status" value="1"/>
</dbReference>
<dbReference type="InterPro" id="IPR042280">
    <property type="entry name" value="SLC3A2"/>
</dbReference>
<keyword evidence="7" id="KW-0963">Cytoplasm</keyword>
<accession>A0A556U7F3</accession>
<keyword evidence="10" id="KW-0479">Metal-binding</keyword>
<dbReference type="SUPFAM" id="SSF51445">
    <property type="entry name" value="(Trans)glycosidases"/>
    <property type="match status" value="1"/>
</dbReference>
<dbReference type="InterPro" id="IPR001932">
    <property type="entry name" value="PPM-type_phosphatase-like_dom"/>
</dbReference>
<comment type="cofactor">
    <cofactor evidence="2">
        <name>Mg(2+)</name>
        <dbReference type="ChEBI" id="CHEBI:18420"/>
    </cofactor>
</comment>
<dbReference type="InterPro" id="IPR013780">
    <property type="entry name" value="Glyco_hydro_b"/>
</dbReference>
<keyword evidence="20" id="KW-1133">Transmembrane helix</keyword>
<keyword evidence="15" id="KW-0464">Manganese</keyword>
<dbReference type="GO" id="GO:0015173">
    <property type="term" value="F:aromatic amino acid transmembrane transporter activity"/>
    <property type="evidence" value="ECO:0007669"/>
    <property type="project" value="TreeGrafter"/>
</dbReference>
<dbReference type="EC" id="3.1.3.16" evidence="6"/>
<dbReference type="Gene3D" id="3.60.40.10">
    <property type="entry name" value="PPM-type phosphatase domain"/>
    <property type="match status" value="1"/>
</dbReference>
<dbReference type="InterPro" id="IPR036580">
    <property type="entry name" value="PP2C_C_sf"/>
</dbReference>
<evidence type="ECO:0000256" key="3">
    <source>
        <dbReference type="ARBA" id="ARBA00004514"/>
    </source>
</evidence>
<dbReference type="Pfam" id="PF16028">
    <property type="entry name" value="SLC3A2_N"/>
    <property type="match status" value="1"/>
</dbReference>
<dbReference type="Proteomes" id="UP000319801">
    <property type="component" value="Unassembled WGS sequence"/>
</dbReference>
<dbReference type="GO" id="GO:0015823">
    <property type="term" value="P:phenylalanine transport"/>
    <property type="evidence" value="ECO:0007669"/>
    <property type="project" value="TreeGrafter"/>
</dbReference>
<evidence type="ECO:0000256" key="10">
    <source>
        <dbReference type="ARBA" id="ARBA00022723"/>
    </source>
</evidence>